<name>A0A2U8VY19_9HYPH</name>
<dbReference type="Pfam" id="PF19678">
    <property type="entry name" value="DUF6180"/>
    <property type="match status" value="1"/>
</dbReference>
<dbReference type="OrthoDB" id="8382949at2"/>
<evidence type="ECO:0000313" key="2">
    <source>
        <dbReference type="Proteomes" id="UP000246058"/>
    </source>
</evidence>
<evidence type="ECO:0000313" key="1">
    <source>
        <dbReference type="EMBL" id="AWN38667.1"/>
    </source>
</evidence>
<dbReference type="InterPro" id="IPR045752">
    <property type="entry name" value="DUF6180"/>
</dbReference>
<gene>
    <name evidence="1" type="ORF">DK427_25465</name>
</gene>
<dbReference type="KEGG" id="meti:DK427_25465"/>
<dbReference type="Proteomes" id="UP000246058">
    <property type="component" value="Chromosome"/>
</dbReference>
<dbReference type="AlphaFoldDB" id="A0A2U8VY19"/>
<protein>
    <submittedName>
        <fullName evidence="1">Uncharacterized protein</fullName>
    </submittedName>
</protein>
<sequence>MKMMSTVGGVITLIAASTIGARANDDFKLEYRIERIDAGRLSVGRCTETLRRTAQENSIPVAVSDPRDEAVVISGGPRDGKGAIIAYCIAAGDKTVYVVQGIGYRAGTAATAFADKAHADLLKASQ</sequence>
<reference evidence="1 2" key="1">
    <citation type="submission" date="2018-05" db="EMBL/GenBank/DDBJ databases">
        <title>Complete Genome Sequence of Methylobacterium sp. 17Sr1-43.</title>
        <authorList>
            <person name="Srinivasan S."/>
        </authorList>
    </citation>
    <scope>NUCLEOTIDE SEQUENCE [LARGE SCALE GENOMIC DNA]</scope>
    <source>
        <strain evidence="1 2">17Sr1-43</strain>
    </source>
</reference>
<proteinExistence type="predicted"/>
<keyword evidence="2" id="KW-1185">Reference proteome</keyword>
<dbReference type="RefSeq" id="WP_109953822.1">
    <property type="nucleotide sequence ID" value="NZ_CP029551.1"/>
</dbReference>
<dbReference type="EMBL" id="CP029551">
    <property type="protein sequence ID" value="AWN38667.1"/>
    <property type="molecule type" value="Genomic_DNA"/>
</dbReference>
<accession>A0A2U8VY19</accession>
<organism evidence="1 2">
    <name type="scientific">Methylobacterium radiodurans</name>
    <dbReference type="NCBI Taxonomy" id="2202828"/>
    <lineage>
        <taxon>Bacteria</taxon>
        <taxon>Pseudomonadati</taxon>
        <taxon>Pseudomonadota</taxon>
        <taxon>Alphaproteobacteria</taxon>
        <taxon>Hyphomicrobiales</taxon>
        <taxon>Methylobacteriaceae</taxon>
        <taxon>Methylobacterium</taxon>
    </lineage>
</organism>